<reference evidence="1 2" key="1">
    <citation type="submission" date="2021-11" db="EMBL/GenBank/DDBJ databases">
        <authorList>
            <person name="Oh E.-T."/>
            <person name="Kim S.-B."/>
        </authorList>
    </citation>
    <scope>NUCLEOTIDE SEQUENCE [LARGE SCALE GENOMIC DNA]</scope>
    <source>
        <strain evidence="1 2">MMS20-SJTR3</strain>
    </source>
</reference>
<proteinExistence type="predicted"/>
<dbReference type="RefSeq" id="WP_230509875.1">
    <property type="nucleotide sequence ID" value="NZ_JAJITD010000006.1"/>
</dbReference>
<dbReference type="Proteomes" id="UP001431019">
    <property type="component" value="Unassembled WGS sequence"/>
</dbReference>
<dbReference type="InterPro" id="IPR010862">
    <property type="entry name" value="DUF1493"/>
</dbReference>
<evidence type="ECO:0000313" key="1">
    <source>
        <dbReference type="EMBL" id="MCC8393567.1"/>
    </source>
</evidence>
<gene>
    <name evidence="1" type="ORF">LJ656_13315</name>
</gene>
<comment type="caution">
    <text evidence="1">The sequence shown here is derived from an EMBL/GenBank/DDBJ whole genome shotgun (WGS) entry which is preliminary data.</text>
</comment>
<evidence type="ECO:0000313" key="2">
    <source>
        <dbReference type="Proteomes" id="UP001431019"/>
    </source>
</evidence>
<keyword evidence="2" id="KW-1185">Reference proteome</keyword>
<dbReference type="Pfam" id="PF07377">
    <property type="entry name" value="DUF1493"/>
    <property type="match status" value="1"/>
</dbReference>
<dbReference type="EMBL" id="JAJITD010000006">
    <property type="protein sequence ID" value="MCC8393567.1"/>
    <property type="molecule type" value="Genomic_DNA"/>
</dbReference>
<accession>A0ABS8JUK2</accession>
<organism evidence="1 2">
    <name type="scientific">Paraburkholderia sejongensis</name>
    <dbReference type="NCBI Taxonomy" id="2886946"/>
    <lineage>
        <taxon>Bacteria</taxon>
        <taxon>Pseudomonadati</taxon>
        <taxon>Pseudomonadota</taxon>
        <taxon>Betaproteobacteria</taxon>
        <taxon>Burkholderiales</taxon>
        <taxon>Burkholderiaceae</taxon>
        <taxon>Paraburkholderia</taxon>
    </lineage>
</organism>
<protein>
    <submittedName>
        <fullName evidence="1">DUF1493 family protein</fullName>
    </submittedName>
</protein>
<sequence>MSHPSWENLESFIRKEAGMSSKPIGLDMSVVYDLGQEGDDADTFMTRFFEEFGIDEGDYKFEKYFFMEGEGFVYHLIQKYLFRRPHSTKREPLTVRMLRDAMIQGRWDSKILSMKRQ</sequence>
<name>A0ABS8JUK2_9BURK</name>